<name>A0A0F9DQK5_9ZZZZ</name>
<evidence type="ECO:0000313" key="1">
    <source>
        <dbReference type="EMBL" id="KKL64088.1"/>
    </source>
</evidence>
<accession>A0A0F9DQK5</accession>
<dbReference type="AlphaFoldDB" id="A0A0F9DQK5"/>
<sequence>MSEAKHNGSYLQVFPVNGTERCQPGAHDGWAVNKIDANAHAIYAGTIQSDRVPAEVLKEIFDAYPEVEGKVQVQWQSTSGALEQTDVSDPLKIMDELMVVVSDETPDDAENTDDHPLEEMRSILMDVDELMNETPEPA</sequence>
<dbReference type="EMBL" id="LAZR01027951">
    <property type="protein sequence ID" value="KKL64088.1"/>
    <property type="molecule type" value="Genomic_DNA"/>
</dbReference>
<protein>
    <submittedName>
        <fullName evidence="1">Uncharacterized protein</fullName>
    </submittedName>
</protein>
<proteinExistence type="predicted"/>
<organism evidence="1">
    <name type="scientific">marine sediment metagenome</name>
    <dbReference type="NCBI Taxonomy" id="412755"/>
    <lineage>
        <taxon>unclassified sequences</taxon>
        <taxon>metagenomes</taxon>
        <taxon>ecological metagenomes</taxon>
    </lineage>
</organism>
<reference evidence="1" key="1">
    <citation type="journal article" date="2015" name="Nature">
        <title>Complex archaea that bridge the gap between prokaryotes and eukaryotes.</title>
        <authorList>
            <person name="Spang A."/>
            <person name="Saw J.H."/>
            <person name="Jorgensen S.L."/>
            <person name="Zaremba-Niedzwiedzka K."/>
            <person name="Martijn J."/>
            <person name="Lind A.E."/>
            <person name="van Eijk R."/>
            <person name="Schleper C."/>
            <person name="Guy L."/>
            <person name="Ettema T.J."/>
        </authorList>
    </citation>
    <scope>NUCLEOTIDE SEQUENCE</scope>
</reference>
<comment type="caution">
    <text evidence="1">The sequence shown here is derived from an EMBL/GenBank/DDBJ whole genome shotgun (WGS) entry which is preliminary data.</text>
</comment>
<gene>
    <name evidence="1" type="ORF">LCGC14_2168550</name>
</gene>